<protein>
    <submittedName>
        <fullName evidence="2">Glycerophosphodiester phosphodiesterase</fullName>
    </submittedName>
</protein>
<dbReference type="PROSITE" id="PS51704">
    <property type="entry name" value="GP_PDE"/>
    <property type="match status" value="1"/>
</dbReference>
<dbReference type="InterPro" id="IPR017946">
    <property type="entry name" value="PLC-like_Pdiesterase_TIM-brl"/>
</dbReference>
<dbReference type="SUPFAM" id="SSF51695">
    <property type="entry name" value="PLC-like phosphodiesterases"/>
    <property type="match status" value="1"/>
</dbReference>
<dbReference type="Gene3D" id="3.20.20.190">
    <property type="entry name" value="Phosphatidylinositol (PI) phosphodiesterase"/>
    <property type="match status" value="1"/>
</dbReference>
<accession>A0ABP5DY78</accession>
<feature type="domain" description="GP-PDE" evidence="1">
    <location>
        <begin position="31"/>
        <end position="272"/>
    </location>
</feature>
<dbReference type="Pfam" id="PF03009">
    <property type="entry name" value="GDPD"/>
    <property type="match status" value="1"/>
</dbReference>
<keyword evidence="3" id="KW-1185">Reference proteome</keyword>
<name>A0ABP5DY78_9MICO</name>
<gene>
    <name evidence="2" type="ORF">GCM10009817_32410</name>
</gene>
<reference evidence="3" key="1">
    <citation type="journal article" date="2019" name="Int. J. Syst. Evol. Microbiol.">
        <title>The Global Catalogue of Microorganisms (GCM) 10K type strain sequencing project: providing services to taxonomists for standard genome sequencing and annotation.</title>
        <authorList>
            <consortium name="The Broad Institute Genomics Platform"/>
            <consortium name="The Broad Institute Genome Sequencing Center for Infectious Disease"/>
            <person name="Wu L."/>
            <person name="Ma J."/>
        </authorList>
    </citation>
    <scope>NUCLEOTIDE SEQUENCE [LARGE SCALE GENOMIC DNA]</scope>
    <source>
        <strain evidence="3">JCM 15628</strain>
    </source>
</reference>
<comment type="caution">
    <text evidence="2">The sequence shown here is derived from an EMBL/GenBank/DDBJ whole genome shotgun (WGS) entry which is preliminary data.</text>
</comment>
<dbReference type="Proteomes" id="UP001500013">
    <property type="component" value="Unassembled WGS sequence"/>
</dbReference>
<sequence>MTLARGSRTRTDAPASLAHVVTTRLYLDRTPVALAHRGGATYPPNVGLENTMTAFGNAVAMGYTHLETDVHVTRDGRLVAFHDTVLDRVTDGSGRIRDLPWSEVSGARIGAAEHVPLVTEVLDTWPDVRLNIDLKAPGTAEPLWRLVEERRLHEQICVGSFSQRNISEFRRLSRGTVATAAAQAGTALARFAPRSLTALLRTPADVFQVPVSVAVRGRVVPVVTAPLLAAAHRYGKQVHVWTIDDASQMHRLLDLGVDGLVSDRIDVLKDVLVARGSWTGRG</sequence>
<dbReference type="PANTHER" id="PTHR43805">
    <property type="entry name" value="GLYCEROPHOSPHORYL DIESTER PHOSPHODIESTERASE"/>
    <property type="match status" value="1"/>
</dbReference>
<evidence type="ECO:0000259" key="1">
    <source>
        <dbReference type="PROSITE" id="PS51704"/>
    </source>
</evidence>
<evidence type="ECO:0000313" key="2">
    <source>
        <dbReference type="EMBL" id="GAA1988357.1"/>
    </source>
</evidence>
<evidence type="ECO:0000313" key="3">
    <source>
        <dbReference type="Proteomes" id="UP001500013"/>
    </source>
</evidence>
<dbReference type="EMBL" id="BAAAPU010000009">
    <property type="protein sequence ID" value="GAA1988357.1"/>
    <property type="molecule type" value="Genomic_DNA"/>
</dbReference>
<dbReference type="PANTHER" id="PTHR43805:SF1">
    <property type="entry name" value="GP-PDE DOMAIN-CONTAINING PROTEIN"/>
    <property type="match status" value="1"/>
</dbReference>
<organism evidence="2 3">
    <name type="scientific">Terrabacter lapilli</name>
    <dbReference type="NCBI Taxonomy" id="436231"/>
    <lineage>
        <taxon>Bacteria</taxon>
        <taxon>Bacillati</taxon>
        <taxon>Actinomycetota</taxon>
        <taxon>Actinomycetes</taxon>
        <taxon>Micrococcales</taxon>
        <taxon>Intrasporangiaceae</taxon>
        <taxon>Terrabacter</taxon>
    </lineage>
</organism>
<proteinExistence type="predicted"/>
<dbReference type="InterPro" id="IPR030395">
    <property type="entry name" value="GP_PDE_dom"/>
</dbReference>